<evidence type="ECO:0000256" key="2">
    <source>
        <dbReference type="ARBA" id="ARBA00008653"/>
    </source>
</evidence>
<dbReference type="Proteomes" id="UP000295763">
    <property type="component" value="Unassembled WGS sequence"/>
</dbReference>
<dbReference type="OrthoDB" id="9805455at2"/>
<feature type="domain" description="FDX-ACB" evidence="18">
    <location>
        <begin position="702"/>
        <end position="795"/>
    </location>
</feature>
<dbReference type="FunFam" id="3.30.70.380:FF:000001">
    <property type="entry name" value="Phenylalanine--tRNA ligase beta subunit"/>
    <property type="match status" value="1"/>
</dbReference>
<dbReference type="SUPFAM" id="SSF50249">
    <property type="entry name" value="Nucleic acid-binding proteins"/>
    <property type="match status" value="1"/>
</dbReference>
<dbReference type="InterPro" id="IPR002547">
    <property type="entry name" value="tRNA-bd_dom"/>
</dbReference>
<evidence type="ECO:0000256" key="5">
    <source>
        <dbReference type="ARBA" id="ARBA00022555"/>
    </source>
</evidence>
<dbReference type="SMART" id="SM00896">
    <property type="entry name" value="FDX-ACB"/>
    <property type="match status" value="1"/>
</dbReference>
<keyword evidence="10 15" id="KW-0460">Magnesium</keyword>
<dbReference type="InterPro" id="IPR005121">
    <property type="entry name" value="Fdx_antiC-bd"/>
</dbReference>
<feature type="domain" description="TRNA-binding" evidence="17">
    <location>
        <begin position="39"/>
        <end position="148"/>
    </location>
</feature>
<dbReference type="HAMAP" id="MF_00283">
    <property type="entry name" value="Phe_tRNA_synth_beta1"/>
    <property type="match status" value="1"/>
</dbReference>
<dbReference type="GO" id="GO:0006432">
    <property type="term" value="P:phenylalanyl-tRNA aminoacylation"/>
    <property type="evidence" value="ECO:0007669"/>
    <property type="project" value="UniProtKB-UniRule"/>
</dbReference>
<dbReference type="PANTHER" id="PTHR10947:SF0">
    <property type="entry name" value="PHENYLALANINE--TRNA LIGASE BETA SUBUNIT"/>
    <property type="match status" value="1"/>
</dbReference>
<evidence type="ECO:0000256" key="8">
    <source>
        <dbReference type="ARBA" id="ARBA00022741"/>
    </source>
</evidence>
<dbReference type="FunFam" id="2.40.50.140:FF:000045">
    <property type="entry name" value="Phenylalanine--tRNA ligase beta subunit"/>
    <property type="match status" value="1"/>
</dbReference>
<dbReference type="FunFam" id="3.50.40.10:FF:000001">
    <property type="entry name" value="Phenylalanine--tRNA ligase beta subunit"/>
    <property type="match status" value="1"/>
</dbReference>
<dbReference type="GO" id="GO:0000049">
    <property type="term" value="F:tRNA binding"/>
    <property type="evidence" value="ECO:0007669"/>
    <property type="project" value="UniProtKB-UniRule"/>
</dbReference>
<keyword evidence="7 15" id="KW-0479">Metal-binding</keyword>
<dbReference type="SMART" id="SM00874">
    <property type="entry name" value="B5"/>
    <property type="match status" value="1"/>
</dbReference>
<dbReference type="InterPro" id="IPR045060">
    <property type="entry name" value="Phe-tRNA-ligase_IIc_bsu"/>
</dbReference>
<evidence type="ECO:0000313" key="20">
    <source>
        <dbReference type="EMBL" id="TCP92004.1"/>
    </source>
</evidence>
<name>A0A4R2SUK4_9PAST</name>
<comment type="caution">
    <text evidence="20">The sequence shown here is derived from an EMBL/GenBank/DDBJ whole genome shotgun (WGS) entry which is preliminary data.</text>
</comment>
<comment type="catalytic activity">
    <reaction evidence="14 15">
        <text>tRNA(Phe) + L-phenylalanine + ATP = L-phenylalanyl-tRNA(Phe) + AMP + diphosphate + H(+)</text>
        <dbReference type="Rhea" id="RHEA:19413"/>
        <dbReference type="Rhea" id="RHEA-COMP:9668"/>
        <dbReference type="Rhea" id="RHEA-COMP:9699"/>
        <dbReference type="ChEBI" id="CHEBI:15378"/>
        <dbReference type="ChEBI" id="CHEBI:30616"/>
        <dbReference type="ChEBI" id="CHEBI:33019"/>
        <dbReference type="ChEBI" id="CHEBI:58095"/>
        <dbReference type="ChEBI" id="CHEBI:78442"/>
        <dbReference type="ChEBI" id="CHEBI:78531"/>
        <dbReference type="ChEBI" id="CHEBI:456215"/>
        <dbReference type="EC" id="6.1.1.20"/>
    </reaction>
</comment>
<feature type="binding site" evidence="15">
    <location>
        <position position="461"/>
    </location>
    <ligand>
        <name>Mg(2+)</name>
        <dbReference type="ChEBI" id="CHEBI:18420"/>
        <note>shared with alpha subunit</note>
    </ligand>
</feature>
<reference evidence="20 21" key="1">
    <citation type="submission" date="2019-03" db="EMBL/GenBank/DDBJ databases">
        <title>Genomic Encyclopedia of Type Strains, Phase IV (KMG-IV): sequencing the most valuable type-strain genomes for metagenomic binning, comparative biology and taxonomic classification.</title>
        <authorList>
            <person name="Goeker M."/>
        </authorList>
    </citation>
    <scope>NUCLEOTIDE SEQUENCE [LARGE SCALE GENOMIC DNA]</scope>
    <source>
        <strain evidence="20 21">DSM 28404</strain>
    </source>
</reference>
<dbReference type="EC" id="6.1.1.20" evidence="15"/>
<dbReference type="EMBL" id="SLYB01000030">
    <property type="protein sequence ID" value="TCP92004.1"/>
    <property type="molecule type" value="Genomic_DNA"/>
</dbReference>
<dbReference type="Pfam" id="PF17759">
    <property type="entry name" value="tRNA_synthFbeta"/>
    <property type="match status" value="1"/>
</dbReference>
<dbReference type="SMART" id="SM00873">
    <property type="entry name" value="B3_4"/>
    <property type="match status" value="1"/>
</dbReference>
<dbReference type="InterPro" id="IPR004532">
    <property type="entry name" value="Phe-tRNA-ligase_IIc_bsu_bact"/>
</dbReference>
<comment type="subcellular location">
    <subcellularLocation>
        <location evidence="1 15">Cytoplasm</location>
    </subcellularLocation>
</comment>
<dbReference type="Pfam" id="PF03484">
    <property type="entry name" value="B5"/>
    <property type="match status" value="1"/>
</dbReference>
<evidence type="ECO:0000256" key="14">
    <source>
        <dbReference type="ARBA" id="ARBA00049255"/>
    </source>
</evidence>
<evidence type="ECO:0000259" key="18">
    <source>
        <dbReference type="PROSITE" id="PS51447"/>
    </source>
</evidence>
<evidence type="ECO:0000256" key="1">
    <source>
        <dbReference type="ARBA" id="ARBA00004496"/>
    </source>
</evidence>
<evidence type="ECO:0000256" key="13">
    <source>
        <dbReference type="ARBA" id="ARBA00023146"/>
    </source>
</evidence>
<dbReference type="InterPro" id="IPR041616">
    <property type="entry name" value="PheRS_beta_core"/>
</dbReference>
<evidence type="ECO:0000256" key="3">
    <source>
        <dbReference type="ARBA" id="ARBA00011209"/>
    </source>
</evidence>
<accession>A0A4R2SUK4</accession>
<dbReference type="Gene3D" id="3.30.930.10">
    <property type="entry name" value="Bira Bifunctional Protein, Domain 2"/>
    <property type="match status" value="1"/>
</dbReference>
<gene>
    <name evidence="15" type="primary">pheT</name>
    <name evidence="20" type="ORF">EDC44_1306</name>
</gene>
<dbReference type="FunFam" id="3.30.930.10:FF:000022">
    <property type="entry name" value="Phenylalanine--tRNA ligase beta subunit"/>
    <property type="match status" value="1"/>
</dbReference>
<evidence type="ECO:0000313" key="21">
    <source>
        <dbReference type="Proteomes" id="UP000295763"/>
    </source>
</evidence>
<dbReference type="PROSITE" id="PS51447">
    <property type="entry name" value="FDX_ACB"/>
    <property type="match status" value="1"/>
</dbReference>
<evidence type="ECO:0000256" key="9">
    <source>
        <dbReference type="ARBA" id="ARBA00022840"/>
    </source>
</evidence>
<evidence type="ECO:0000256" key="16">
    <source>
        <dbReference type="PROSITE-ProRule" id="PRU00209"/>
    </source>
</evidence>
<dbReference type="PROSITE" id="PS51483">
    <property type="entry name" value="B5"/>
    <property type="match status" value="1"/>
</dbReference>
<dbReference type="Pfam" id="PF03147">
    <property type="entry name" value="FDX-ACB"/>
    <property type="match status" value="1"/>
</dbReference>
<dbReference type="InterPro" id="IPR005146">
    <property type="entry name" value="B3/B4_tRNA-bd"/>
</dbReference>
<evidence type="ECO:0000256" key="10">
    <source>
        <dbReference type="ARBA" id="ARBA00022842"/>
    </source>
</evidence>
<protein>
    <recommendedName>
        <fullName evidence="15">Phenylalanine--tRNA ligase beta subunit</fullName>
        <ecNumber evidence="15">6.1.1.20</ecNumber>
    </recommendedName>
    <alternativeName>
        <fullName evidence="15">Phenylalanyl-tRNA synthetase beta subunit</fullName>
        <shortName evidence="15">PheRS</shortName>
    </alternativeName>
</protein>
<evidence type="ECO:0000256" key="7">
    <source>
        <dbReference type="ARBA" id="ARBA00022723"/>
    </source>
</evidence>
<dbReference type="CDD" id="cd00769">
    <property type="entry name" value="PheRS_beta_core"/>
    <property type="match status" value="1"/>
</dbReference>
<dbReference type="AlphaFoldDB" id="A0A4R2SUK4"/>
<dbReference type="CDD" id="cd02796">
    <property type="entry name" value="tRNA_bind_bactPheRS"/>
    <property type="match status" value="1"/>
</dbReference>
<feature type="domain" description="B5" evidence="19">
    <location>
        <begin position="402"/>
        <end position="477"/>
    </location>
</feature>
<evidence type="ECO:0000256" key="12">
    <source>
        <dbReference type="ARBA" id="ARBA00022917"/>
    </source>
</evidence>
<keyword evidence="5 16" id="KW-0820">tRNA-binding</keyword>
<keyword evidence="12 15" id="KW-0648">Protein biosynthesis</keyword>
<dbReference type="Gene3D" id="3.50.40.10">
    <property type="entry name" value="Phenylalanyl-trna Synthetase, Chain B, domain 3"/>
    <property type="match status" value="1"/>
</dbReference>
<dbReference type="InterPro" id="IPR009061">
    <property type="entry name" value="DNA-bd_dom_put_sf"/>
</dbReference>
<dbReference type="PANTHER" id="PTHR10947">
    <property type="entry name" value="PHENYLALANYL-TRNA SYNTHETASE BETA CHAIN AND LEUCINE-RICH REPEAT-CONTAINING PROTEIN 47"/>
    <property type="match status" value="1"/>
</dbReference>
<dbReference type="InterPro" id="IPR012340">
    <property type="entry name" value="NA-bd_OB-fold"/>
</dbReference>
<dbReference type="SUPFAM" id="SSF46955">
    <property type="entry name" value="Putative DNA-binding domain"/>
    <property type="match status" value="1"/>
</dbReference>
<evidence type="ECO:0000259" key="17">
    <source>
        <dbReference type="PROSITE" id="PS50886"/>
    </source>
</evidence>
<dbReference type="Gene3D" id="3.30.56.10">
    <property type="match status" value="2"/>
</dbReference>
<dbReference type="SUPFAM" id="SSF54991">
    <property type="entry name" value="Anticodon-binding domain of PheRS"/>
    <property type="match status" value="1"/>
</dbReference>
<dbReference type="SUPFAM" id="SSF55681">
    <property type="entry name" value="Class II aaRS and biotin synthetases"/>
    <property type="match status" value="1"/>
</dbReference>
<dbReference type="FunFam" id="3.30.56.10:FF:000002">
    <property type="entry name" value="Phenylalanine--tRNA ligase beta subunit"/>
    <property type="match status" value="1"/>
</dbReference>
<dbReference type="Pfam" id="PF01588">
    <property type="entry name" value="tRNA_bind"/>
    <property type="match status" value="1"/>
</dbReference>
<comment type="subunit">
    <text evidence="3 15">Tetramer of two alpha and two beta subunits.</text>
</comment>
<dbReference type="InterPro" id="IPR005147">
    <property type="entry name" value="tRNA_synthase_B5-dom"/>
</dbReference>
<comment type="cofactor">
    <cofactor evidence="15">
        <name>Mg(2+)</name>
        <dbReference type="ChEBI" id="CHEBI:18420"/>
    </cofactor>
    <text evidence="15">Binds 2 magnesium ions per tetramer.</text>
</comment>
<dbReference type="GO" id="GO:0009328">
    <property type="term" value="C:phenylalanine-tRNA ligase complex"/>
    <property type="evidence" value="ECO:0007669"/>
    <property type="project" value="TreeGrafter"/>
</dbReference>
<dbReference type="Gene3D" id="2.40.50.140">
    <property type="entry name" value="Nucleic acid-binding proteins"/>
    <property type="match status" value="1"/>
</dbReference>
<dbReference type="InterPro" id="IPR045864">
    <property type="entry name" value="aa-tRNA-synth_II/BPL/LPL"/>
</dbReference>
<keyword evidence="11 16" id="KW-0694">RNA-binding</keyword>
<keyword evidence="21" id="KW-1185">Reference proteome</keyword>
<feature type="binding site" evidence="15">
    <location>
        <position position="465"/>
    </location>
    <ligand>
        <name>Mg(2+)</name>
        <dbReference type="ChEBI" id="CHEBI:18420"/>
        <note>shared with alpha subunit</note>
    </ligand>
</feature>
<dbReference type="NCBIfam" id="TIGR00472">
    <property type="entry name" value="pheT_bact"/>
    <property type="match status" value="1"/>
</dbReference>
<dbReference type="NCBIfam" id="NF045760">
    <property type="entry name" value="YtpR"/>
    <property type="match status" value="1"/>
</dbReference>
<dbReference type="Gene3D" id="3.30.70.380">
    <property type="entry name" value="Ferrodoxin-fold anticodon-binding domain"/>
    <property type="match status" value="1"/>
</dbReference>
<keyword evidence="9 15" id="KW-0067">ATP-binding</keyword>
<evidence type="ECO:0000259" key="19">
    <source>
        <dbReference type="PROSITE" id="PS51483"/>
    </source>
</evidence>
<dbReference type="Pfam" id="PF03483">
    <property type="entry name" value="B3_4"/>
    <property type="match status" value="1"/>
</dbReference>
<dbReference type="RefSeq" id="WP_131978751.1">
    <property type="nucleotide sequence ID" value="NZ_SLYB01000030.1"/>
</dbReference>
<sequence length="796" mass="87389">MKFSELWVREWVNPAISTEQLSEQITMLGLEVDGIEKVAGDFNGVVVGEVVECAQHPDADKLRVTKVNVGGERLLDIVCGAPNCRQGLKVACAMEGAILPGDFKIKKTKLRGQPSEGMLCSFSELGISEDHSGIIELPANAPIGQDLREYLQLNDNAIEISLTPNRADCLSIAGIAREIGVLNQLPVVEPYATAEVKSTISDKINIQLQAPEACPRYLLRSVKNVNVKAVSPMWLKEKLRRCGIRSIDPVVDITNYILLELGQPMHAFDAAKVTQPMQVRMATDGEELTLLDGTTAKLQSNTLVIADAKGALAMAGIFGGEASGVSGETKDVILEAAFFAPLAITGRARQYGLHTDSSHRFERGVDYQLQYHAMERATTLLLEICGGEAGEICEAVSNEHLPKAKQVKLRRHKLDELLGHYIETETVTDILSRLGLKPTYANDVWSVTSPSWRFDIEIEEDLIEEVARIYGYNSIPNNAPLAHLQMNYYSERVVELTNFVSGLVSAGYHEVVTYSFVDPKIQNLLHPNQPALVLPNPISSEMSVMRVSLLTGLLNTVVYNQNRQQNRIRLFESGLRFIPDVNAEFGVRQEMVLGGVITGNRTNEHWAVKAECVDFFDLKGDLENILSLTGSDNGFTLVAKEFSALHPGQSAAIMFGDKEIGFIGTIHPSISKQLGINGKAVVFEVLIDAISSRDIVQAKEISKFPANRRDLAIVVANDIAASDVLNVCREVGGEKLTQANLFDVYQGSGVAEGHKSLAISLIIQDNEKTLEEEDINAVISTVLNELKQRFQAYLRD</sequence>
<keyword evidence="4 15" id="KW-0963">Cytoplasm</keyword>
<evidence type="ECO:0000256" key="6">
    <source>
        <dbReference type="ARBA" id="ARBA00022598"/>
    </source>
</evidence>
<comment type="similarity">
    <text evidence="2 15">Belongs to the phenylalanyl-tRNA synthetase beta subunit family. Type 1 subfamily.</text>
</comment>
<evidence type="ECO:0000256" key="15">
    <source>
        <dbReference type="HAMAP-Rule" id="MF_00283"/>
    </source>
</evidence>
<dbReference type="PROSITE" id="PS50886">
    <property type="entry name" value="TRBD"/>
    <property type="match status" value="1"/>
</dbReference>
<dbReference type="InterPro" id="IPR036690">
    <property type="entry name" value="Fdx_antiC-bd_sf"/>
</dbReference>
<keyword evidence="6 15" id="KW-0436">Ligase</keyword>
<feature type="binding site" evidence="15">
    <location>
        <position position="455"/>
    </location>
    <ligand>
        <name>Mg(2+)</name>
        <dbReference type="ChEBI" id="CHEBI:18420"/>
        <note>shared with alpha subunit</note>
    </ligand>
</feature>
<dbReference type="GO" id="GO:0004826">
    <property type="term" value="F:phenylalanine-tRNA ligase activity"/>
    <property type="evidence" value="ECO:0007669"/>
    <property type="project" value="UniProtKB-UniRule"/>
</dbReference>
<dbReference type="InterPro" id="IPR033714">
    <property type="entry name" value="tRNA_bind_bactPheRS"/>
</dbReference>
<evidence type="ECO:0000256" key="11">
    <source>
        <dbReference type="ARBA" id="ARBA00022884"/>
    </source>
</evidence>
<organism evidence="20 21">
    <name type="scientific">Cricetibacter osteomyelitidis</name>
    <dbReference type="NCBI Taxonomy" id="1521931"/>
    <lineage>
        <taxon>Bacteria</taxon>
        <taxon>Pseudomonadati</taxon>
        <taxon>Pseudomonadota</taxon>
        <taxon>Gammaproteobacteria</taxon>
        <taxon>Pasteurellales</taxon>
        <taxon>Pasteurellaceae</taxon>
        <taxon>Cricetibacter</taxon>
    </lineage>
</organism>
<dbReference type="SUPFAM" id="SSF56037">
    <property type="entry name" value="PheT/TilS domain"/>
    <property type="match status" value="1"/>
</dbReference>
<evidence type="ECO:0000256" key="4">
    <source>
        <dbReference type="ARBA" id="ARBA00022490"/>
    </source>
</evidence>
<keyword evidence="8 15" id="KW-0547">Nucleotide-binding</keyword>
<feature type="binding site" evidence="15">
    <location>
        <position position="464"/>
    </location>
    <ligand>
        <name>Mg(2+)</name>
        <dbReference type="ChEBI" id="CHEBI:18420"/>
        <note>shared with alpha subunit</note>
    </ligand>
</feature>
<dbReference type="GO" id="GO:0000287">
    <property type="term" value="F:magnesium ion binding"/>
    <property type="evidence" value="ECO:0007669"/>
    <property type="project" value="UniProtKB-UniRule"/>
</dbReference>
<keyword evidence="13 15" id="KW-0030">Aminoacyl-tRNA synthetase</keyword>
<dbReference type="InterPro" id="IPR020825">
    <property type="entry name" value="Phe-tRNA_synthase-like_B3/B4"/>
</dbReference>
<proteinExistence type="inferred from homology"/>
<dbReference type="GO" id="GO:0005524">
    <property type="term" value="F:ATP binding"/>
    <property type="evidence" value="ECO:0007669"/>
    <property type="project" value="UniProtKB-UniRule"/>
</dbReference>